<dbReference type="Pfam" id="PF00639">
    <property type="entry name" value="Rotamase"/>
    <property type="match status" value="1"/>
</dbReference>
<evidence type="ECO:0000256" key="4">
    <source>
        <dbReference type="ARBA" id="ARBA00023110"/>
    </source>
</evidence>
<dbReference type="InterPro" id="IPR027304">
    <property type="entry name" value="Trigger_fact/SurA_dom_sf"/>
</dbReference>
<comment type="catalytic activity">
    <reaction evidence="1">
        <text>[protein]-peptidylproline (omega=180) = [protein]-peptidylproline (omega=0)</text>
        <dbReference type="Rhea" id="RHEA:16237"/>
        <dbReference type="Rhea" id="RHEA-COMP:10747"/>
        <dbReference type="Rhea" id="RHEA-COMP:10748"/>
        <dbReference type="ChEBI" id="CHEBI:83833"/>
        <dbReference type="ChEBI" id="CHEBI:83834"/>
        <dbReference type="EC" id="5.2.1.8"/>
    </reaction>
</comment>
<evidence type="ECO:0000313" key="9">
    <source>
        <dbReference type="Proteomes" id="UP000238762"/>
    </source>
</evidence>
<sequence length="245" mass="28118">MSALITVDKETILQQAKLSAKIPEMVEGILSRQIISQTATDLGVEIATEELQEAADRFRLMNQLHDSEETYKWLEKHGISLDEFEEMINYNLVVLKLGSVMFKDKIEAYFAGQQLDYLGAAIYEVILEDEDEAMELFYQIQAEETSFHEIAVQHIQDVELRRKGGYRGILYRKDLKPEVSAAIFAANPPQIIKPITTSLGVHLIWVEEIIKPQLDNRLTSQIGLDLFSQWLKQKMDEIQFELAID</sequence>
<evidence type="ECO:0000313" key="8">
    <source>
        <dbReference type="EMBL" id="PSB00816.1"/>
    </source>
</evidence>
<reference evidence="8 9" key="1">
    <citation type="submission" date="2018-02" db="EMBL/GenBank/DDBJ databases">
        <authorList>
            <person name="Cohen D.B."/>
            <person name="Kent A.D."/>
        </authorList>
    </citation>
    <scope>NUCLEOTIDE SEQUENCE [LARGE SCALE GENOMIC DNA]</scope>
    <source>
        <strain evidence="8 9">CCAP 1448/3</strain>
    </source>
</reference>
<feature type="domain" description="PpiC" evidence="7">
    <location>
        <begin position="125"/>
        <end position="208"/>
    </location>
</feature>
<dbReference type="GO" id="GO:0003755">
    <property type="term" value="F:peptidyl-prolyl cis-trans isomerase activity"/>
    <property type="evidence" value="ECO:0007669"/>
    <property type="project" value="UniProtKB-KW"/>
</dbReference>
<dbReference type="Proteomes" id="UP000238762">
    <property type="component" value="Unassembled WGS sequence"/>
</dbReference>
<dbReference type="Gene3D" id="1.10.4030.10">
    <property type="entry name" value="Porin chaperone SurA, peptide-binding domain"/>
    <property type="match status" value="1"/>
</dbReference>
<evidence type="ECO:0000256" key="3">
    <source>
        <dbReference type="ARBA" id="ARBA00022729"/>
    </source>
</evidence>
<proteinExistence type="predicted"/>
<reference evidence="8 9" key="2">
    <citation type="submission" date="2018-03" db="EMBL/GenBank/DDBJ databases">
        <title>The ancient ancestry and fast evolution of plastids.</title>
        <authorList>
            <person name="Moore K.R."/>
            <person name="Magnabosco C."/>
            <person name="Momper L."/>
            <person name="Gold D.A."/>
            <person name="Bosak T."/>
            <person name="Fournier G.P."/>
        </authorList>
    </citation>
    <scope>NUCLEOTIDE SEQUENCE [LARGE SCALE GENOMIC DNA]</scope>
    <source>
        <strain evidence="8 9">CCAP 1448/3</strain>
    </source>
</reference>
<gene>
    <name evidence="8" type="ORF">C7B64_21540</name>
</gene>
<dbReference type="PANTHER" id="PTHR47245">
    <property type="entry name" value="PEPTIDYLPROLYL ISOMERASE"/>
    <property type="match status" value="1"/>
</dbReference>
<keyword evidence="9" id="KW-1185">Reference proteome</keyword>
<accession>A0A2T1BXS6</accession>
<evidence type="ECO:0000256" key="5">
    <source>
        <dbReference type="ARBA" id="ARBA00023235"/>
    </source>
</evidence>
<dbReference type="InterPro" id="IPR050245">
    <property type="entry name" value="PrsA_foldase"/>
</dbReference>
<protein>
    <recommendedName>
        <fullName evidence="2">peptidylprolyl isomerase</fullName>
        <ecNumber evidence="2">5.2.1.8</ecNumber>
    </recommendedName>
</protein>
<name>A0A2T1BXS6_9CYAN</name>
<dbReference type="OrthoDB" id="507969at2"/>
<dbReference type="Gene3D" id="3.10.50.40">
    <property type="match status" value="1"/>
</dbReference>
<keyword evidence="5 6" id="KW-0413">Isomerase</keyword>
<dbReference type="InterPro" id="IPR046357">
    <property type="entry name" value="PPIase_dom_sf"/>
</dbReference>
<dbReference type="PANTHER" id="PTHR47245:SF1">
    <property type="entry name" value="FOLDASE PROTEIN PRSA"/>
    <property type="match status" value="1"/>
</dbReference>
<keyword evidence="3" id="KW-0732">Signal</keyword>
<dbReference type="PROSITE" id="PS50198">
    <property type="entry name" value="PPIC_PPIASE_2"/>
    <property type="match status" value="1"/>
</dbReference>
<dbReference type="InterPro" id="IPR000297">
    <property type="entry name" value="PPIase_PpiC"/>
</dbReference>
<dbReference type="AlphaFoldDB" id="A0A2T1BXS6"/>
<evidence type="ECO:0000256" key="6">
    <source>
        <dbReference type="PROSITE-ProRule" id="PRU00278"/>
    </source>
</evidence>
<dbReference type="EC" id="5.2.1.8" evidence="2"/>
<evidence type="ECO:0000256" key="1">
    <source>
        <dbReference type="ARBA" id="ARBA00000971"/>
    </source>
</evidence>
<dbReference type="SUPFAM" id="SSF109998">
    <property type="entry name" value="Triger factor/SurA peptide-binding domain-like"/>
    <property type="match status" value="1"/>
</dbReference>
<organism evidence="8 9">
    <name type="scientific">Merismopedia glauca CCAP 1448/3</name>
    <dbReference type="NCBI Taxonomy" id="1296344"/>
    <lineage>
        <taxon>Bacteria</taxon>
        <taxon>Bacillati</taxon>
        <taxon>Cyanobacteriota</taxon>
        <taxon>Cyanophyceae</taxon>
        <taxon>Synechococcales</taxon>
        <taxon>Merismopediaceae</taxon>
        <taxon>Merismopedia</taxon>
    </lineage>
</organism>
<dbReference type="EMBL" id="PVWJ01000157">
    <property type="protein sequence ID" value="PSB00816.1"/>
    <property type="molecule type" value="Genomic_DNA"/>
</dbReference>
<keyword evidence="4 6" id="KW-0697">Rotamase</keyword>
<evidence type="ECO:0000256" key="2">
    <source>
        <dbReference type="ARBA" id="ARBA00013194"/>
    </source>
</evidence>
<comment type="caution">
    <text evidence="8">The sequence shown here is derived from an EMBL/GenBank/DDBJ whole genome shotgun (WGS) entry which is preliminary data.</text>
</comment>
<evidence type="ECO:0000259" key="7">
    <source>
        <dbReference type="PROSITE" id="PS50198"/>
    </source>
</evidence>
<dbReference type="SUPFAM" id="SSF54534">
    <property type="entry name" value="FKBP-like"/>
    <property type="match status" value="1"/>
</dbReference>